<comment type="catalytic activity">
    <reaction evidence="6 7">
        <text>L-glutamate 5-semialdehyde + phosphate + NADP(+) = L-glutamyl 5-phosphate + NADPH + H(+)</text>
        <dbReference type="Rhea" id="RHEA:19541"/>
        <dbReference type="ChEBI" id="CHEBI:15378"/>
        <dbReference type="ChEBI" id="CHEBI:43474"/>
        <dbReference type="ChEBI" id="CHEBI:57783"/>
        <dbReference type="ChEBI" id="CHEBI:58066"/>
        <dbReference type="ChEBI" id="CHEBI:58274"/>
        <dbReference type="ChEBI" id="CHEBI:58349"/>
        <dbReference type="EC" id="1.2.1.41"/>
    </reaction>
</comment>
<feature type="domain" description="Aldehyde dehydrogenase" evidence="8">
    <location>
        <begin position="3"/>
        <end position="295"/>
    </location>
</feature>
<dbReference type="InterPro" id="IPR020593">
    <property type="entry name" value="G-glutamylP_reductase_CS"/>
</dbReference>
<dbReference type="GO" id="GO:0005737">
    <property type="term" value="C:cytoplasm"/>
    <property type="evidence" value="ECO:0007669"/>
    <property type="project" value="UniProtKB-SubCell"/>
</dbReference>
<keyword evidence="10" id="KW-1185">Reference proteome</keyword>
<gene>
    <name evidence="7" type="primary">proA</name>
    <name evidence="9" type="ORF">I6H42_04130</name>
</gene>
<dbReference type="HAMAP" id="MF_00412">
    <property type="entry name" value="ProA"/>
    <property type="match status" value="1"/>
</dbReference>
<dbReference type="SUPFAM" id="SSF53720">
    <property type="entry name" value="ALDH-like"/>
    <property type="match status" value="1"/>
</dbReference>
<dbReference type="PIRSF" id="PIRSF000151">
    <property type="entry name" value="GPR"/>
    <property type="match status" value="1"/>
</dbReference>
<comment type="subcellular location">
    <subcellularLocation>
        <location evidence="7">Cytoplasm</location>
    </subcellularLocation>
</comment>
<dbReference type="AlphaFoldDB" id="A0AAP9Y869"/>
<keyword evidence="4 7" id="KW-0521">NADP</keyword>
<organism evidence="9 10">
    <name type="scientific">Schaalia meyeri</name>
    <dbReference type="NCBI Taxonomy" id="52773"/>
    <lineage>
        <taxon>Bacteria</taxon>
        <taxon>Bacillati</taxon>
        <taxon>Actinomycetota</taxon>
        <taxon>Actinomycetes</taxon>
        <taxon>Actinomycetales</taxon>
        <taxon>Actinomycetaceae</taxon>
        <taxon>Schaalia</taxon>
    </lineage>
</organism>
<reference evidence="9 10" key="1">
    <citation type="submission" date="2020-12" db="EMBL/GenBank/DDBJ databases">
        <title>FDA dAtabase for Regulatory Grade micrObial Sequences (FDA-ARGOS): Supporting development and validation of Infectious Disease Dx tests.</title>
        <authorList>
            <person name="Sproer C."/>
            <person name="Gronow S."/>
            <person name="Severitt S."/>
            <person name="Schroder I."/>
            <person name="Tallon L."/>
            <person name="Sadzewicz L."/>
            <person name="Zhao X."/>
            <person name="Boylan J."/>
            <person name="Ott S."/>
            <person name="Bowen H."/>
            <person name="Vavikolanu K."/>
            <person name="Mehta A."/>
            <person name="Aluvathingal J."/>
            <person name="Nadendla S."/>
            <person name="Lowell S."/>
            <person name="Myers T."/>
            <person name="Yan Y."/>
            <person name="Sichtig H."/>
        </authorList>
    </citation>
    <scope>NUCLEOTIDE SEQUENCE [LARGE SCALE GENOMIC DNA]</scope>
    <source>
        <strain evidence="9 10">FDAARGOS_985</strain>
    </source>
</reference>
<dbReference type="NCBIfam" id="NF001221">
    <property type="entry name" value="PRK00197.1"/>
    <property type="match status" value="1"/>
</dbReference>
<dbReference type="EMBL" id="CP066065">
    <property type="protein sequence ID" value="QQC44579.1"/>
    <property type="molecule type" value="Genomic_DNA"/>
</dbReference>
<evidence type="ECO:0000313" key="10">
    <source>
        <dbReference type="Proteomes" id="UP000595220"/>
    </source>
</evidence>
<dbReference type="InterPro" id="IPR000965">
    <property type="entry name" value="GPR_dom"/>
</dbReference>
<keyword evidence="3 7" id="KW-0641">Proline biosynthesis</keyword>
<dbReference type="GO" id="GO:0004350">
    <property type="term" value="F:glutamate-5-semialdehyde dehydrogenase activity"/>
    <property type="evidence" value="ECO:0007669"/>
    <property type="project" value="UniProtKB-UniRule"/>
</dbReference>
<dbReference type="KEGG" id="amy:ADJ76_02310"/>
<evidence type="ECO:0000256" key="7">
    <source>
        <dbReference type="HAMAP-Rule" id="MF_00412"/>
    </source>
</evidence>
<comment type="function">
    <text evidence="7">Catalyzes the NADPH-dependent reduction of L-glutamate 5-phosphate into L-glutamate 5-semialdehyde and phosphate. The product spontaneously undergoes cyclization to form 1-pyrroline-5-carboxylate.</text>
</comment>
<evidence type="ECO:0000256" key="1">
    <source>
        <dbReference type="ARBA" id="ARBA00004985"/>
    </source>
</evidence>
<dbReference type="InterPro" id="IPR015590">
    <property type="entry name" value="Aldehyde_DH_dom"/>
</dbReference>
<keyword evidence="2 7" id="KW-0028">Amino-acid biosynthesis</keyword>
<proteinExistence type="inferred from homology"/>
<dbReference type="PROSITE" id="PS01223">
    <property type="entry name" value="PROA"/>
    <property type="match status" value="1"/>
</dbReference>
<name>A0AAP9Y869_9ACTO</name>
<dbReference type="GO" id="GO:0055129">
    <property type="term" value="P:L-proline biosynthetic process"/>
    <property type="evidence" value="ECO:0007669"/>
    <property type="project" value="UniProtKB-UniRule"/>
</dbReference>
<dbReference type="Proteomes" id="UP000595220">
    <property type="component" value="Chromosome"/>
</dbReference>
<dbReference type="CDD" id="cd07079">
    <property type="entry name" value="ALDH_F18-19_ProA-GPR"/>
    <property type="match status" value="1"/>
</dbReference>
<keyword evidence="5 7" id="KW-0560">Oxidoreductase</keyword>
<dbReference type="FunFam" id="3.40.309.10:FF:000006">
    <property type="entry name" value="Gamma-glutamyl phosphate reductase"/>
    <property type="match status" value="1"/>
</dbReference>
<comment type="similarity">
    <text evidence="7">Belongs to the gamma-glutamyl phosphate reductase family.</text>
</comment>
<dbReference type="GO" id="GO:0050661">
    <property type="term" value="F:NADP binding"/>
    <property type="evidence" value="ECO:0007669"/>
    <property type="project" value="InterPro"/>
</dbReference>
<dbReference type="Pfam" id="PF00171">
    <property type="entry name" value="Aldedh"/>
    <property type="match status" value="1"/>
</dbReference>
<evidence type="ECO:0000256" key="5">
    <source>
        <dbReference type="ARBA" id="ARBA00023002"/>
    </source>
</evidence>
<evidence type="ECO:0000313" key="9">
    <source>
        <dbReference type="EMBL" id="QQC44579.1"/>
    </source>
</evidence>
<evidence type="ECO:0000259" key="8">
    <source>
        <dbReference type="Pfam" id="PF00171"/>
    </source>
</evidence>
<dbReference type="InterPro" id="IPR016163">
    <property type="entry name" value="Ald_DH_C"/>
</dbReference>
<evidence type="ECO:0000256" key="2">
    <source>
        <dbReference type="ARBA" id="ARBA00022605"/>
    </source>
</evidence>
<evidence type="ECO:0000256" key="6">
    <source>
        <dbReference type="ARBA" id="ARBA00049024"/>
    </source>
</evidence>
<dbReference type="InterPro" id="IPR012134">
    <property type="entry name" value="Glu-5-SA_DH"/>
</dbReference>
<dbReference type="InterPro" id="IPR016162">
    <property type="entry name" value="Ald_DH_N"/>
</dbReference>
<accession>A0AAP9Y869</accession>
<dbReference type="PANTHER" id="PTHR11063">
    <property type="entry name" value="GLUTAMATE SEMIALDEHYDE DEHYDROGENASE"/>
    <property type="match status" value="1"/>
</dbReference>
<evidence type="ECO:0000256" key="3">
    <source>
        <dbReference type="ARBA" id="ARBA00022650"/>
    </source>
</evidence>
<protein>
    <recommendedName>
        <fullName evidence="7">Gamma-glutamyl phosphate reductase</fullName>
        <shortName evidence="7">GPR</shortName>
        <ecNumber evidence="7">1.2.1.41</ecNumber>
    </recommendedName>
    <alternativeName>
        <fullName evidence="7">Glutamate-5-semialdehyde dehydrogenase</fullName>
    </alternativeName>
    <alternativeName>
        <fullName evidence="7">Glutamyl-gamma-semialdehyde dehydrogenase</fullName>
        <shortName evidence="7">GSA dehydrogenase</shortName>
    </alternativeName>
</protein>
<dbReference type="Gene3D" id="3.40.605.10">
    <property type="entry name" value="Aldehyde Dehydrogenase, Chain A, domain 1"/>
    <property type="match status" value="1"/>
</dbReference>
<dbReference type="EC" id="1.2.1.41" evidence="7"/>
<keyword evidence="7" id="KW-0963">Cytoplasm</keyword>
<dbReference type="PANTHER" id="PTHR11063:SF8">
    <property type="entry name" value="DELTA-1-PYRROLINE-5-CARBOXYLATE SYNTHASE"/>
    <property type="match status" value="1"/>
</dbReference>
<dbReference type="InterPro" id="IPR016161">
    <property type="entry name" value="Ald_DH/histidinol_DH"/>
</dbReference>
<dbReference type="Gene3D" id="3.40.309.10">
    <property type="entry name" value="Aldehyde Dehydrogenase, Chain A, domain 2"/>
    <property type="match status" value="1"/>
</dbReference>
<comment type="pathway">
    <text evidence="1 7">Amino-acid biosynthesis; L-proline biosynthesis; L-glutamate 5-semialdehyde from L-glutamate: step 2/2.</text>
</comment>
<sequence length="426" mass="44768">MDTPADISQVTDVARQAARILANATTQVKNRGLEAIAAALIERSDQILAANAEDVARGQAEQMSEGLLDRLTLTPERIRSIAQAVREIVALPDPIGQVVRGTRTDIGLRVTQERVPLGVVGIIYEARPNVTIDAASLAIKAGNAVILRGGSAAQASNRMLVEVCRDALTSVGLPPDAITTVDPWGRAGARAMMRARGAVDALIPRGGAGLINAVVEESRVPVIETGTGNCHVYVDASADLEAGEAIIMNAKTQRVGVCNAAETLLVHADVAPRFLVAAVTRLTTAGVTIHADEATRTIIDGNPSIDADMVVDASAEDWETEYLSMDLAVRVVADVEEAIEHIRRYSTGHTEGIVASDVLAIRAFRSGVDAAAIAVNASTRFTDGGQLGLGAEVGISTQKLHARGPMGLTELTTTTWIYEGEGTIRP</sequence>
<dbReference type="NCBIfam" id="TIGR00407">
    <property type="entry name" value="proA"/>
    <property type="match status" value="1"/>
</dbReference>
<dbReference type="RefSeq" id="WP_050695741.1">
    <property type="nucleotide sequence ID" value="NZ_CP012072.1"/>
</dbReference>
<evidence type="ECO:0000256" key="4">
    <source>
        <dbReference type="ARBA" id="ARBA00022857"/>
    </source>
</evidence>